<dbReference type="PROSITE" id="PS50102">
    <property type="entry name" value="RRM"/>
    <property type="match status" value="4"/>
</dbReference>
<feature type="region of interest" description="Disordered" evidence="3">
    <location>
        <begin position="292"/>
        <end position="355"/>
    </location>
</feature>
<evidence type="ECO:0000256" key="3">
    <source>
        <dbReference type="SAM" id="MobiDB-lite"/>
    </source>
</evidence>
<feature type="compositionally biased region" description="Polar residues" evidence="3">
    <location>
        <begin position="330"/>
        <end position="339"/>
    </location>
</feature>
<feature type="domain" description="RRM" evidence="4">
    <location>
        <begin position="512"/>
        <end position="589"/>
    </location>
</feature>
<keyword evidence="6" id="KW-1185">Reference proteome</keyword>
<dbReference type="PANTHER" id="PTHR21245">
    <property type="entry name" value="HETEROGENEOUS NUCLEAR RIBONUCLEOPROTEIN"/>
    <property type="match status" value="1"/>
</dbReference>
<gene>
    <name evidence="5" type="ORF">PHYEVI_LOCUS2485</name>
</gene>
<organism evidence="5 6">
    <name type="scientific">Phyllotreta striolata</name>
    <name type="common">Striped flea beetle</name>
    <name type="synonym">Crioceris striolata</name>
    <dbReference type="NCBI Taxonomy" id="444603"/>
    <lineage>
        <taxon>Eukaryota</taxon>
        <taxon>Metazoa</taxon>
        <taxon>Ecdysozoa</taxon>
        <taxon>Arthropoda</taxon>
        <taxon>Hexapoda</taxon>
        <taxon>Insecta</taxon>
        <taxon>Pterygota</taxon>
        <taxon>Neoptera</taxon>
        <taxon>Endopterygota</taxon>
        <taxon>Coleoptera</taxon>
        <taxon>Polyphaga</taxon>
        <taxon>Cucujiformia</taxon>
        <taxon>Chrysomeloidea</taxon>
        <taxon>Chrysomelidae</taxon>
        <taxon>Galerucinae</taxon>
        <taxon>Alticini</taxon>
        <taxon>Phyllotreta</taxon>
    </lineage>
</organism>
<feature type="compositionally biased region" description="Low complexity" evidence="3">
    <location>
        <begin position="294"/>
        <end position="310"/>
    </location>
</feature>
<feature type="domain" description="RRM" evidence="4">
    <location>
        <begin position="111"/>
        <end position="193"/>
    </location>
</feature>
<keyword evidence="1 2" id="KW-0694">RNA-binding</keyword>
<proteinExistence type="predicted"/>
<accession>A0A9N9XNN3</accession>
<evidence type="ECO:0000313" key="6">
    <source>
        <dbReference type="Proteomes" id="UP001153712"/>
    </source>
</evidence>
<sequence>MDQYTVKYVKFQKVITHRLCNSMFVPESSSEVFVKNLPTVVREEDLLKFFQTVGDVYKIRIMMDNNLLYTRGFCYVTYVDPSMAKRAVRELNNVQYELNHYLLIESSLNNCRIFMGGIPTNKTKDAVWQELINHGVPNIIDVIMYRSYTERAQNRGFVFVEFQTHEQAAYFRAKYSNVLKLWNRSVIIDWSVPMSEVDETVLNEVKIVYMKNLDVSITPEQFRNMIHTFVHEDHVEKIYKFKNYAFVHLRSRHLAENLMKRLQDYYKGTSIEIEWAKPRSQYTTPEYRQLKVKSLSQSRSRNSSSSSTISLPDELWRTPSPRVYTPSPSPESSCFTFTRPQEAPERPNFNIPKATPREFYNPQPSERVAGPCTSPQNVQSAGPWKNPPAPHQYFLEHSYSYSATFAVGKERQTILIPTLKPPLSIPLSRTLQKYFITYFATDHRGAVRKYHIRNENSIGDIGNMADPSTLFDLTLHKMVCNKGDFSALYDITHVNGQLIATFKRASHGRRGTEVFVKNLEPDVLLQEIFEFVLPLGEVYQIRLLLEFSGYCRGYCYVNFFEVESARKAMMVLCGRKIRGSSVVVKMSFDNNRLEIADVPKDRSVQEIFQELSKVIGSGLQEVFFVNSRTDKHCRNCILVYNTHKNALEARKKMFNGFSLFEELYEEIIKIIKPKHILNIFLQSGIGHITFENETVAYNSFKLLEKYEISGVRMKLSFTKFYEKLPNFDNSTSISESSDYSGNQFTEESTNDLPNPRRCESVNIPQNTHINFTKQFFFQNFDDYPDSTSANSYNPNTVPVAPLVSWQQPVMRNLSSTPAITVHQDAPRQIIGRNSAPTINAPEMYQICGVPYSASNEPWMNQYYRQNQFVEQPIRMIHMNSNLYPVPVSFIQMTQDFCQHFYYQP</sequence>
<dbReference type="OrthoDB" id="3800936at2759"/>
<dbReference type="InterPro" id="IPR000504">
    <property type="entry name" value="RRM_dom"/>
</dbReference>
<reference evidence="5" key="1">
    <citation type="submission" date="2022-01" db="EMBL/GenBank/DDBJ databases">
        <authorList>
            <person name="King R."/>
        </authorList>
    </citation>
    <scope>NUCLEOTIDE SEQUENCE</scope>
</reference>
<evidence type="ECO:0000259" key="4">
    <source>
        <dbReference type="PROSITE" id="PS50102"/>
    </source>
</evidence>
<dbReference type="Proteomes" id="UP001153712">
    <property type="component" value="Chromosome 11"/>
</dbReference>
<protein>
    <recommendedName>
        <fullName evidence="4">RRM domain-containing protein</fullName>
    </recommendedName>
</protein>
<dbReference type="EMBL" id="OU900104">
    <property type="protein sequence ID" value="CAG9856058.1"/>
    <property type="molecule type" value="Genomic_DNA"/>
</dbReference>
<evidence type="ECO:0000313" key="5">
    <source>
        <dbReference type="EMBL" id="CAG9856058.1"/>
    </source>
</evidence>
<dbReference type="Pfam" id="PF00076">
    <property type="entry name" value="RRM_1"/>
    <property type="match status" value="3"/>
</dbReference>
<dbReference type="Gene3D" id="3.30.70.330">
    <property type="match status" value="4"/>
</dbReference>
<dbReference type="InterPro" id="IPR012677">
    <property type="entry name" value="Nucleotide-bd_a/b_plait_sf"/>
</dbReference>
<evidence type="ECO:0000256" key="1">
    <source>
        <dbReference type="ARBA" id="ARBA00022884"/>
    </source>
</evidence>
<dbReference type="AlphaFoldDB" id="A0A9N9XNN3"/>
<feature type="compositionally biased region" description="Polar residues" evidence="3">
    <location>
        <begin position="732"/>
        <end position="752"/>
    </location>
</feature>
<dbReference type="GO" id="GO:0003723">
    <property type="term" value="F:RNA binding"/>
    <property type="evidence" value="ECO:0007669"/>
    <property type="project" value="UniProtKB-UniRule"/>
</dbReference>
<dbReference type="SMART" id="SM00360">
    <property type="entry name" value="RRM"/>
    <property type="match status" value="4"/>
</dbReference>
<evidence type="ECO:0000256" key="2">
    <source>
        <dbReference type="PROSITE-ProRule" id="PRU00176"/>
    </source>
</evidence>
<feature type="domain" description="RRM" evidence="4">
    <location>
        <begin position="206"/>
        <end position="278"/>
    </location>
</feature>
<dbReference type="SUPFAM" id="SSF54928">
    <property type="entry name" value="RNA-binding domain, RBD"/>
    <property type="match status" value="4"/>
</dbReference>
<feature type="domain" description="RRM" evidence="4">
    <location>
        <begin position="30"/>
        <end position="109"/>
    </location>
</feature>
<dbReference type="CDD" id="cd00590">
    <property type="entry name" value="RRM_SF"/>
    <property type="match status" value="1"/>
</dbReference>
<feature type="region of interest" description="Disordered" evidence="3">
    <location>
        <begin position="732"/>
        <end position="757"/>
    </location>
</feature>
<dbReference type="InterPro" id="IPR035979">
    <property type="entry name" value="RBD_domain_sf"/>
</dbReference>
<name>A0A9N9XNN3_PHYSR</name>